<name>U1NAP3_9EURY</name>
<dbReference type="InterPro" id="IPR052934">
    <property type="entry name" value="Methyl-DNA_Rec/Restrict_Enz"/>
</dbReference>
<dbReference type="Proteomes" id="UP000030710">
    <property type="component" value="Unassembled WGS sequence"/>
</dbReference>
<dbReference type="AlphaFoldDB" id="U1NAP3"/>
<evidence type="ECO:0000313" key="3">
    <source>
        <dbReference type="Proteomes" id="UP000030710"/>
    </source>
</evidence>
<dbReference type="Pfam" id="PF07728">
    <property type="entry name" value="AAA_5"/>
    <property type="match status" value="1"/>
</dbReference>
<dbReference type="InterPro" id="IPR027417">
    <property type="entry name" value="P-loop_NTPase"/>
</dbReference>
<dbReference type="GO" id="GO:0016887">
    <property type="term" value="F:ATP hydrolysis activity"/>
    <property type="evidence" value="ECO:0007669"/>
    <property type="project" value="InterPro"/>
</dbReference>
<dbReference type="PANTHER" id="PTHR37291">
    <property type="entry name" value="5-METHYLCYTOSINE-SPECIFIC RESTRICTION ENZYME B"/>
    <property type="match status" value="1"/>
</dbReference>
<dbReference type="InterPro" id="IPR003593">
    <property type="entry name" value="AAA+_ATPase"/>
</dbReference>
<feature type="domain" description="AAA+ ATPase" evidence="1">
    <location>
        <begin position="46"/>
        <end position="232"/>
    </location>
</feature>
<dbReference type="HOGENOM" id="CLU_743164_0_0_2"/>
<dbReference type="RefSeq" id="WP_021053374.1">
    <property type="nucleotide sequence ID" value="NZ_KE356561.1"/>
</dbReference>
<dbReference type="CDD" id="cd00009">
    <property type="entry name" value="AAA"/>
    <property type="match status" value="1"/>
</dbReference>
<dbReference type="PANTHER" id="PTHR37291:SF1">
    <property type="entry name" value="TYPE IV METHYL-DIRECTED RESTRICTION ENZYME ECOKMCRB SUBUNIT"/>
    <property type="match status" value="1"/>
</dbReference>
<dbReference type="STRING" id="1238425.J07HQW2_00314"/>
<dbReference type="GO" id="GO:0005524">
    <property type="term" value="F:ATP binding"/>
    <property type="evidence" value="ECO:0007669"/>
    <property type="project" value="InterPro"/>
</dbReference>
<reference evidence="2 3" key="1">
    <citation type="journal article" date="2013" name="PLoS ONE">
        <title>Assembly-driven community genomics of a hypersaline microbial ecosystem.</title>
        <authorList>
            <person name="Podell S."/>
            <person name="Ugalde J.A."/>
            <person name="Narasingarao P."/>
            <person name="Banfield J.F."/>
            <person name="Heidelberg K.B."/>
            <person name="Allen E.E."/>
        </authorList>
    </citation>
    <scope>NUCLEOTIDE SEQUENCE [LARGE SCALE GENOMIC DNA]</scope>
    <source>
        <strain evidence="3">J07HQW2</strain>
    </source>
</reference>
<gene>
    <name evidence="2" type="ORF">J07HQW2_00314</name>
</gene>
<evidence type="ECO:0000313" key="2">
    <source>
        <dbReference type="EMBL" id="ERG93880.1"/>
    </source>
</evidence>
<dbReference type="SUPFAM" id="SSF52540">
    <property type="entry name" value="P-loop containing nucleoside triphosphate hydrolases"/>
    <property type="match status" value="1"/>
</dbReference>
<dbReference type="Gene3D" id="3.40.50.300">
    <property type="entry name" value="P-loop containing nucleotide triphosphate hydrolases"/>
    <property type="match status" value="1"/>
</dbReference>
<dbReference type="SMART" id="SM00382">
    <property type="entry name" value="AAA"/>
    <property type="match status" value="1"/>
</dbReference>
<organism evidence="2 3">
    <name type="scientific">Haloquadratum walsbyi J07HQW2</name>
    <dbReference type="NCBI Taxonomy" id="1238425"/>
    <lineage>
        <taxon>Archaea</taxon>
        <taxon>Methanobacteriati</taxon>
        <taxon>Methanobacteriota</taxon>
        <taxon>Stenosarchaea group</taxon>
        <taxon>Halobacteria</taxon>
        <taxon>Halobacteriales</taxon>
        <taxon>Haloferacaceae</taxon>
        <taxon>Haloquadratum</taxon>
    </lineage>
</organism>
<protein>
    <submittedName>
        <fullName evidence="2">AAA domain (Dynein-related subfamily)</fullName>
    </submittedName>
</protein>
<proteinExistence type="predicted"/>
<dbReference type="EMBL" id="KE356561">
    <property type="protein sequence ID" value="ERG93880.1"/>
    <property type="molecule type" value="Genomic_DNA"/>
</dbReference>
<accession>U1NAP3</accession>
<evidence type="ECO:0000259" key="1">
    <source>
        <dbReference type="SMART" id="SM00382"/>
    </source>
</evidence>
<sequence length="372" mass="41859">MMILSRSDIANRLSLSHISVEIPSGLYFHGGEDARLKRQISAALNSGKHIILTGPPGTGKSVLAKHLAKIAQSLDEVDGYTFTTATAEWTTFDTIGGYVPATESDRLEFDPRLFLQCFRTDAGAVKNQWLIIDELNRANIDKALGPLFSVLSEDSVTLPYERDEQIRIDWVDEETPESVRAEIMNSADRYPVTPAWRIIGTMNTFDKTSLYELSFAFMRRFSFIHVGAPDLLNSPEVVDHSLLDPTAGPNYATVWMDAFDELDNTIREYHRPMAVVWAIINKYRSIGPSIVLDMFHHIAAYEGGERTSQMTSSLISLVFPQLEGMRERDQKTLINDLETDFEITTADGGTEPVNVDYLRSKAEDMFDIDFTE</sequence>
<dbReference type="InterPro" id="IPR011704">
    <property type="entry name" value="ATPase_dyneun-rel_AAA"/>
</dbReference>
<dbReference type="eggNOG" id="arCOG03779">
    <property type="taxonomic scope" value="Archaea"/>
</dbReference>